<keyword evidence="2" id="KW-1185">Reference proteome</keyword>
<accession>A0ABW2PNJ1</accession>
<dbReference type="Proteomes" id="UP001596439">
    <property type="component" value="Unassembled WGS sequence"/>
</dbReference>
<sequence length="214" mass="24361">MKKDRKVIPFPLLVEESELLAELKKLYEQAALARSTQWTNYIQEIASEGTWHLKDAELFRDLFIDWAVFFETDEEGMTPHGRYLADHKSDMSPALYHALRGLAVPRCSIFEVTEDGQLKDWESKETYAVQLPEERETGDLVLGKLLDIRGSWRFGSAFLALPAKMSGNVSDLYIDFTDEVGPGAFLEQFPEFCAELIDLLLDLEEGVIIPKPSK</sequence>
<evidence type="ECO:0000313" key="2">
    <source>
        <dbReference type="Proteomes" id="UP001596439"/>
    </source>
</evidence>
<name>A0ABW2PNJ1_9BACL</name>
<gene>
    <name evidence="1" type="ORF">ACFQO8_12935</name>
</gene>
<dbReference type="RefSeq" id="WP_214790593.1">
    <property type="nucleotide sequence ID" value="NZ_JANIEL010000092.1"/>
</dbReference>
<organism evidence="1 2">
    <name type="scientific">Exiguobacterium aestuarii</name>
    <dbReference type="NCBI Taxonomy" id="273527"/>
    <lineage>
        <taxon>Bacteria</taxon>
        <taxon>Bacillati</taxon>
        <taxon>Bacillota</taxon>
        <taxon>Bacilli</taxon>
        <taxon>Bacillales</taxon>
        <taxon>Bacillales Family XII. Incertae Sedis</taxon>
        <taxon>Exiguobacterium</taxon>
    </lineage>
</organism>
<evidence type="ECO:0000313" key="1">
    <source>
        <dbReference type="EMBL" id="MFC7391039.1"/>
    </source>
</evidence>
<reference evidence="2" key="1">
    <citation type="journal article" date="2019" name="Int. J. Syst. Evol. Microbiol.">
        <title>The Global Catalogue of Microorganisms (GCM) 10K type strain sequencing project: providing services to taxonomists for standard genome sequencing and annotation.</title>
        <authorList>
            <consortium name="The Broad Institute Genomics Platform"/>
            <consortium name="The Broad Institute Genome Sequencing Center for Infectious Disease"/>
            <person name="Wu L."/>
            <person name="Ma J."/>
        </authorList>
    </citation>
    <scope>NUCLEOTIDE SEQUENCE [LARGE SCALE GENOMIC DNA]</scope>
    <source>
        <strain evidence="2">CCUG 55590</strain>
    </source>
</reference>
<protein>
    <submittedName>
        <fullName evidence="1">Uncharacterized protein</fullName>
    </submittedName>
</protein>
<proteinExistence type="predicted"/>
<comment type="caution">
    <text evidence="1">The sequence shown here is derived from an EMBL/GenBank/DDBJ whole genome shotgun (WGS) entry which is preliminary data.</text>
</comment>
<dbReference type="EMBL" id="JBHTCE010000003">
    <property type="protein sequence ID" value="MFC7391039.1"/>
    <property type="molecule type" value="Genomic_DNA"/>
</dbReference>